<evidence type="ECO:0000313" key="5">
    <source>
        <dbReference type="Proteomes" id="UP000324233"/>
    </source>
</evidence>
<dbReference type="InterPro" id="IPR000917">
    <property type="entry name" value="Sulfatase_N"/>
</dbReference>
<accession>A0A5B9WEN5</accession>
<dbReference type="RefSeq" id="WP_168222281.1">
    <property type="nucleotide sequence ID" value="NZ_CP042997.1"/>
</dbReference>
<keyword evidence="2" id="KW-0472">Membrane</keyword>
<evidence type="ECO:0000313" key="4">
    <source>
        <dbReference type="EMBL" id="QEH39042.1"/>
    </source>
</evidence>
<feature type="transmembrane region" description="Helical" evidence="2">
    <location>
        <begin position="21"/>
        <end position="37"/>
    </location>
</feature>
<gene>
    <name evidence="4" type="ORF">OJF2_76540</name>
</gene>
<evidence type="ECO:0000256" key="1">
    <source>
        <dbReference type="SAM" id="MobiDB-lite"/>
    </source>
</evidence>
<evidence type="ECO:0000259" key="3">
    <source>
        <dbReference type="Pfam" id="PF00884"/>
    </source>
</evidence>
<feature type="transmembrane region" description="Helical" evidence="2">
    <location>
        <begin position="61"/>
        <end position="85"/>
    </location>
</feature>
<feature type="transmembrane region" description="Helical" evidence="2">
    <location>
        <begin position="145"/>
        <end position="163"/>
    </location>
</feature>
<feature type="transmembrane region" description="Helical" evidence="2">
    <location>
        <begin position="97"/>
        <end position="125"/>
    </location>
</feature>
<dbReference type="EC" id="3.1.6.1" evidence="4"/>
<reference evidence="4 5" key="1">
    <citation type="submission" date="2019-08" db="EMBL/GenBank/DDBJ databases">
        <title>Deep-cultivation of Planctomycetes and their phenomic and genomic characterization uncovers novel biology.</title>
        <authorList>
            <person name="Wiegand S."/>
            <person name="Jogler M."/>
            <person name="Boedeker C."/>
            <person name="Pinto D."/>
            <person name="Vollmers J."/>
            <person name="Rivas-Marin E."/>
            <person name="Kohn T."/>
            <person name="Peeters S.H."/>
            <person name="Heuer A."/>
            <person name="Rast P."/>
            <person name="Oberbeckmann S."/>
            <person name="Bunk B."/>
            <person name="Jeske O."/>
            <person name="Meyerdierks A."/>
            <person name="Storesund J.E."/>
            <person name="Kallscheuer N."/>
            <person name="Luecker S."/>
            <person name="Lage O.M."/>
            <person name="Pohl T."/>
            <person name="Merkel B.J."/>
            <person name="Hornburger P."/>
            <person name="Mueller R.-W."/>
            <person name="Bruemmer F."/>
            <person name="Labrenz M."/>
            <person name="Spormann A.M."/>
            <person name="Op den Camp H."/>
            <person name="Overmann J."/>
            <person name="Amann R."/>
            <person name="Jetten M.S.M."/>
            <person name="Mascher T."/>
            <person name="Medema M.H."/>
            <person name="Devos D.P."/>
            <person name="Kaster A.-K."/>
            <person name="Ovreas L."/>
            <person name="Rohde M."/>
            <person name="Galperin M.Y."/>
            <person name="Jogler C."/>
        </authorList>
    </citation>
    <scope>NUCLEOTIDE SEQUENCE [LARGE SCALE GENOMIC DNA]</scope>
    <source>
        <strain evidence="4 5">OJF2</strain>
    </source>
</reference>
<keyword evidence="2" id="KW-1133">Transmembrane helix</keyword>
<keyword evidence="2" id="KW-0812">Transmembrane</keyword>
<dbReference type="Gene3D" id="3.40.720.10">
    <property type="entry name" value="Alkaline Phosphatase, subunit A"/>
    <property type="match status" value="1"/>
</dbReference>
<dbReference type="EMBL" id="CP042997">
    <property type="protein sequence ID" value="QEH39042.1"/>
    <property type="molecule type" value="Genomic_DNA"/>
</dbReference>
<dbReference type="InterPro" id="IPR052701">
    <property type="entry name" value="GAG_Ulvan_Degrading_Sulfatases"/>
</dbReference>
<keyword evidence="4" id="KW-0378">Hydrolase</keyword>
<protein>
    <submittedName>
        <fullName evidence="4">Arylsulfatase</fullName>
        <ecNumber evidence="4">3.1.6.1</ecNumber>
    </submittedName>
</protein>
<dbReference type="Proteomes" id="UP000324233">
    <property type="component" value="Chromosome"/>
</dbReference>
<evidence type="ECO:0000256" key="2">
    <source>
        <dbReference type="SAM" id="Phobius"/>
    </source>
</evidence>
<dbReference type="Pfam" id="PF00884">
    <property type="entry name" value="Sulfatase"/>
    <property type="match status" value="1"/>
</dbReference>
<dbReference type="GO" id="GO:0004065">
    <property type="term" value="F:arylsulfatase activity"/>
    <property type="evidence" value="ECO:0007669"/>
    <property type="project" value="UniProtKB-EC"/>
</dbReference>
<feature type="domain" description="Sulfatase N-terminal" evidence="3">
    <location>
        <begin position="187"/>
        <end position="513"/>
    </location>
</feature>
<keyword evidence="5" id="KW-1185">Reference proteome</keyword>
<sequence length="673" mass="73174">MDEARSTSPEGRADARPATPVAVLLMAAWLGLVAGYVDVGEVVLKRFALNPEGSYRTARDFLWTVPLGHVALMLPPAAVLALVTWRWPRRSSLRACSWLLATLASWFALLRLPLHLLSTLVLAAGIGRLFSDLVAARGFGPRVGWVRRSLAGLACLLVLGFAGTTGRRMIGESRAVASLPAASASAPNVVLIVWDTVRSTSLGLQGYARETTPNLARWAAKGVRYGKALAPSPWTYPSHATFFTGYWPFQIDAQWKPALDTPHRTLAEYLSSRGYQTAGFVGNTNSCNYETGLDRGFVHYDDYALTPRALLTRTVPGKWVLERLLLYVDPYERKWATLQASGAEGINASFLGWLDRRRADRPFFAFLNLFDAHEPYVPPARFAGRFGIAPRGAGDYRTLFDYIGAIKGDLTPRDYTLVRDCYESCIAFLDEQFGRLMDALQGRGLLENTIVVLTADHGEGFGEHNIWGHAHAVEIQEVGVPLVILAPGAPSGRAEGTAVSLRDLPATLMDLLGLGEGSPFPGRSLAAYWRVPAGRALDPPSSPALSEKADATAFPSPGGKPPNRGGFEMSLVAPFGYQYIRNGEGKEMVFHLWRDAWAQRNLIGTPEGDAMAGRLRAMLLQALTDDRASPAVEDAYMREYRRGLADLVNHAAPAPTGPPSRDAAGPPPTQPAE</sequence>
<organism evidence="4 5">
    <name type="scientific">Aquisphaera giovannonii</name>
    <dbReference type="NCBI Taxonomy" id="406548"/>
    <lineage>
        <taxon>Bacteria</taxon>
        <taxon>Pseudomonadati</taxon>
        <taxon>Planctomycetota</taxon>
        <taxon>Planctomycetia</taxon>
        <taxon>Isosphaerales</taxon>
        <taxon>Isosphaeraceae</taxon>
        <taxon>Aquisphaera</taxon>
    </lineage>
</organism>
<dbReference type="CDD" id="cd16148">
    <property type="entry name" value="sulfatase_like"/>
    <property type="match status" value="1"/>
</dbReference>
<dbReference type="PANTHER" id="PTHR43751">
    <property type="entry name" value="SULFATASE"/>
    <property type="match status" value="1"/>
</dbReference>
<dbReference type="AlphaFoldDB" id="A0A5B9WEN5"/>
<dbReference type="InterPro" id="IPR017850">
    <property type="entry name" value="Alkaline_phosphatase_core_sf"/>
</dbReference>
<name>A0A5B9WEN5_9BACT</name>
<dbReference type="PANTHER" id="PTHR43751:SF3">
    <property type="entry name" value="SULFATASE N-TERMINAL DOMAIN-CONTAINING PROTEIN"/>
    <property type="match status" value="1"/>
</dbReference>
<feature type="region of interest" description="Disordered" evidence="1">
    <location>
        <begin position="539"/>
        <end position="565"/>
    </location>
</feature>
<dbReference type="KEGG" id="agv:OJF2_76540"/>
<dbReference type="SUPFAM" id="SSF53649">
    <property type="entry name" value="Alkaline phosphatase-like"/>
    <property type="match status" value="1"/>
</dbReference>
<proteinExistence type="predicted"/>
<feature type="region of interest" description="Disordered" evidence="1">
    <location>
        <begin position="648"/>
        <end position="673"/>
    </location>
</feature>